<dbReference type="InterPro" id="IPR000719">
    <property type="entry name" value="Prot_kinase_dom"/>
</dbReference>
<evidence type="ECO:0000256" key="1">
    <source>
        <dbReference type="ARBA" id="ARBA00022527"/>
    </source>
</evidence>
<feature type="region of interest" description="Disordered" evidence="7">
    <location>
        <begin position="459"/>
        <end position="488"/>
    </location>
</feature>
<evidence type="ECO:0000259" key="8">
    <source>
        <dbReference type="PROSITE" id="PS50011"/>
    </source>
</evidence>
<keyword evidence="6" id="KW-0067">ATP-binding</keyword>
<dbReference type="Pfam" id="PF00069">
    <property type="entry name" value="Pkinase"/>
    <property type="match status" value="1"/>
</dbReference>
<evidence type="ECO:0000256" key="5">
    <source>
        <dbReference type="ARBA" id="ARBA00022777"/>
    </source>
</evidence>
<evidence type="ECO:0000259" key="9">
    <source>
        <dbReference type="PROSITE" id="PS51285"/>
    </source>
</evidence>
<dbReference type="SMART" id="SM00220">
    <property type="entry name" value="S_TKc"/>
    <property type="match status" value="1"/>
</dbReference>
<dbReference type="Gene3D" id="1.10.510.10">
    <property type="entry name" value="Transferase(Phosphotransferase) domain 1"/>
    <property type="match status" value="1"/>
</dbReference>
<dbReference type="AlphaFoldDB" id="A0AAV2S0M3"/>
<dbReference type="InterPro" id="IPR017892">
    <property type="entry name" value="Pkinase_C"/>
</dbReference>
<evidence type="ECO:0000313" key="11">
    <source>
        <dbReference type="Proteomes" id="UP001497623"/>
    </source>
</evidence>
<comment type="caution">
    <text evidence="10">The sequence shown here is derived from an EMBL/GenBank/DDBJ whole genome shotgun (WGS) entry which is preliminary data.</text>
</comment>
<dbReference type="GO" id="GO:0005524">
    <property type="term" value="F:ATP binding"/>
    <property type="evidence" value="ECO:0007669"/>
    <property type="project" value="UniProtKB-KW"/>
</dbReference>
<dbReference type="SMART" id="SM00133">
    <property type="entry name" value="S_TK_X"/>
    <property type="match status" value="1"/>
</dbReference>
<accession>A0AAV2S0M3</accession>
<evidence type="ECO:0000313" key="10">
    <source>
        <dbReference type="EMBL" id="CAL4149104.1"/>
    </source>
</evidence>
<keyword evidence="4" id="KW-0547">Nucleotide-binding</keyword>
<evidence type="ECO:0000256" key="4">
    <source>
        <dbReference type="ARBA" id="ARBA00022741"/>
    </source>
</evidence>
<dbReference type="InterPro" id="IPR000961">
    <property type="entry name" value="AGC-kinase_C"/>
</dbReference>
<keyword evidence="1" id="KW-0723">Serine/threonine-protein kinase</keyword>
<dbReference type="Pfam" id="PF00433">
    <property type="entry name" value="Pkinase_C"/>
    <property type="match status" value="1"/>
</dbReference>
<organism evidence="10 11">
    <name type="scientific">Meganyctiphanes norvegica</name>
    <name type="common">Northern krill</name>
    <name type="synonym">Thysanopoda norvegica</name>
    <dbReference type="NCBI Taxonomy" id="48144"/>
    <lineage>
        <taxon>Eukaryota</taxon>
        <taxon>Metazoa</taxon>
        <taxon>Ecdysozoa</taxon>
        <taxon>Arthropoda</taxon>
        <taxon>Crustacea</taxon>
        <taxon>Multicrustacea</taxon>
        <taxon>Malacostraca</taxon>
        <taxon>Eumalacostraca</taxon>
        <taxon>Eucarida</taxon>
        <taxon>Euphausiacea</taxon>
        <taxon>Euphausiidae</taxon>
        <taxon>Meganyctiphanes</taxon>
    </lineage>
</organism>
<keyword evidence="11" id="KW-1185">Reference proteome</keyword>
<evidence type="ECO:0008006" key="12">
    <source>
        <dbReference type="Google" id="ProtNLM"/>
    </source>
</evidence>
<evidence type="ECO:0000256" key="3">
    <source>
        <dbReference type="ARBA" id="ARBA00022679"/>
    </source>
</evidence>
<keyword evidence="5" id="KW-0418">Kinase</keyword>
<sequence>MDLHFRSADSLINKLRPLTLKLNIFLNLPIIHIKDPGGYNIFRFCRTKKNSKMSKNHFFFEGKCKGKSFSLFFMHFYDHIWIQDKKLMKYTSSTTYVKINEIRNTWCTSRIMDHDSERLEVLNCPFWSVVGHKIGHLGLKFVIIFLDTVRGTIYSGHIPNSQILLETKNSVLNIEYPLNKNANTAEENISKFFIVRAPPSNVEVFIKRIKKIYVQAEVISQKLQGIQRMLQYIINISLDQKLSLELKCCFSRAIVLMQLVKYIKVVILAFQKSPSECSAHYRTTKKCIRLNALYKRIIYRDLKLDNVLLDHEGHIKLTDYGMCKEGIRPGDTTSTFCGTPNYIAPEILQGVEYSFSVDWWALGVLLYEMLAGKSPFDIVGASDNPDCNTEDFLFQVILERPIRIPRSLSVKAASILKGFLNKNPIDRLGCHPETGFTDIVTHPFFKTIDWEMLEQRQVPPPYRPRLDSDRDLANFPPEFTDEPMQLTPDDQREIDNIDQSEFEGFEYVNPLLMSMEDCV</sequence>
<gene>
    <name evidence="10" type="ORF">MNOR_LOCUS30328</name>
</gene>
<dbReference type="PANTHER" id="PTHR24351">
    <property type="entry name" value="RIBOSOMAL PROTEIN S6 KINASE"/>
    <property type="match status" value="1"/>
</dbReference>
<dbReference type="GO" id="GO:0004674">
    <property type="term" value="F:protein serine/threonine kinase activity"/>
    <property type="evidence" value="ECO:0007669"/>
    <property type="project" value="UniProtKB-KW"/>
</dbReference>
<dbReference type="PROSITE" id="PS00108">
    <property type="entry name" value="PROTEIN_KINASE_ST"/>
    <property type="match status" value="1"/>
</dbReference>
<evidence type="ECO:0000256" key="7">
    <source>
        <dbReference type="SAM" id="MobiDB-lite"/>
    </source>
</evidence>
<feature type="non-terminal residue" evidence="10">
    <location>
        <position position="519"/>
    </location>
</feature>
<dbReference type="SUPFAM" id="SSF56112">
    <property type="entry name" value="Protein kinase-like (PK-like)"/>
    <property type="match status" value="1"/>
</dbReference>
<keyword evidence="3" id="KW-0808">Transferase</keyword>
<name>A0AAV2S0M3_MEGNR</name>
<keyword evidence="2" id="KW-0597">Phosphoprotein</keyword>
<dbReference type="Proteomes" id="UP001497623">
    <property type="component" value="Unassembled WGS sequence"/>
</dbReference>
<dbReference type="InterPro" id="IPR011009">
    <property type="entry name" value="Kinase-like_dom_sf"/>
</dbReference>
<dbReference type="PROSITE" id="PS51285">
    <property type="entry name" value="AGC_KINASE_CTER"/>
    <property type="match status" value="1"/>
</dbReference>
<dbReference type="PROSITE" id="PS50011">
    <property type="entry name" value="PROTEIN_KINASE_DOM"/>
    <property type="match status" value="1"/>
</dbReference>
<feature type="domain" description="AGC-kinase C-terminal" evidence="9">
    <location>
        <begin position="446"/>
        <end position="517"/>
    </location>
</feature>
<evidence type="ECO:0000256" key="6">
    <source>
        <dbReference type="ARBA" id="ARBA00022840"/>
    </source>
</evidence>
<protein>
    <recommendedName>
        <fullName evidence="12">Protein kinase C</fullName>
    </recommendedName>
</protein>
<evidence type="ECO:0000256" key="2">
    <source>
        <dbReference type="ARBA" id="ARBA00022553"/>
    </source>
</evidence>
<reference evidence="10 11" key="1">
    <citation type="submission" date="2024-05" db="EMBL/GenBank/DDBJ databases">
        <authorList>
            <person name="Wallberg A."/>
        </authorList>
    </citation>
    <scope>NUCLEOTIDE SEQUENCE [LARGE SCALE GENOMIC DNA]</scope>
</reference>
<proteinExistence type="predicted"/>
<dbReference type="EMBL" id="CAXKWB010036817">
    <property type="protein sequence ID" value="CAL4149104.1"/>
    <property type="molecule type" value="Genomic_DNA"/>
</dbReference>
<feature type="domain" description="Protein kinase" evidence="8">
    <location>
        <begin position="128"/>
        <end position="445"/>
    </location>
</feature>
<dbReference type="InterPro" id="IPR008271">
    <property type="entry name" value="Ser/Thr_kinase_AS"/>
</dbReference>
<dbReference type="Gene3D" id="3.30.200.20">
    <property type="entry name" value="Phosphorylase Kinase, domain 1"/>
    <property type="match status" value="1"/>
</dbReference>
<dbReference type="FunFam" id="1.10.510.10:FF:000048">
    <property type="entry name" value="Protein kinase C"/>
    <property type="match status" value="1"/>
</dbReference>